<dbReference type="GO" id="GO:0000976">
    <property type="term" value="F:transcription cis-regulatory region binding"/>
    <property type="evidence" value="ECO:0007669"/>
    <property type="project" value="TreeGrafter"/>
</dbReference>
<dbReference type="Proteomes" id="UP000184471">
    <property type="component" value="Unassembled WGS sequence"/>
</dbReference>
<dbReference type="Gene3D" id="1.10.357.10">
    <property type="entry name" value="Tetracycline Repressor, domain 2"/>
    <property type="match status" value="1"/>
</dbReference>
<keyword evidence="7" id="KW-1185">Reference proteome</keyword>
<feature type="domain" description="HTH tetR-type" evidence="5">
    <location>
        <begin position="12"/>
        <end position="72"/>
    </location>
</feature>
<name>A0A1M5D1K1_9ACTN</name>
<dbReference type="RefSeq" id="WP_073417938.1">
    <property type="nucleotide sequence ID" value="NZ_FQVX01000001.1"/>
</dbReference>
<gene>
    <name evidence="6" type="ORF">SAMN05444351_0182</name>
</gene>
<reference evidence="6 7" key="1">
    <citation type="submission" date="2016-11" db="EMBL/GenBank/DDBJ databases">
        <authorList>
            <person name="Jaros S."/>
            <person name="Januszkiewicz K."/>
            <person name="Wedrychowicz H."/>
        </authorList>
    </citation>
    <scope>NUCLEOTIDE SEQUENCE [LARGE SCALE GENOMIC DNA]</scope>
    <source>
        <strain evidence="6 7">DSM 45408</strain>
    </source>
</reference>
<evidence type="ECO:0000313" key="7">
    <source>
        <dbReference type="Proteomes" id="UP000184471"/>
    </source>
</evidence>
<keyword evidence="2 4" id="KW-0238">DNA-binding</keyword>
<dbReference type="GO" id="GO:0003700">
    <property type="term" value="F:DNA-binding transcription factor activity"/>
    <property type="evidence" value="ECO:0007669"/>
    <property type="project" value="TreeGrafter"/>
</dbReference>
<evidence type="ECO:0000256" key="3">
    <source>
        <dbReference type="ARBA" id="ARBA00023163"/>
    </source>
</evidence>
<evidence type="ECO:0000313" key="6">
    <source>
        <dbReference type="EMBL" id="SHF60888.1"/>
    </source>
</evidence>
<dbReference type="SUPFAM" id="SSF46689">
    <property type="entry name" value="Homeodomain-like"/>
    <property type="match status" value="1"/>
</dbReference>
<dbReference type="STRING" id="1070870.SAMN05444351_0182"/>
<dbReference type="InterPro" id="IPR050109">
    <property type="entry name" value="HTH-type_TetR-like_transc_reg"/>
</dbReference>
<dbReference type="PRINTS" id="PR00455">
    <property type="entry name" value="HTHTETR"/>
</dbReference>
<dbReference type="Pfam" id="PF00440">
    <property type="entry name" value="TetR_N"/>
    <property type="match status" value="1"/>
</dbReference>
<proteinExistence type="predicted"/>
<evidence type="ECO:0000256" key="1">
    <source>
        <dbReference type="ARBA" id="ARBA00023015"/>
    </source>
</evidence>
<evidence type="ECO:0000256" key="4">
    <source>
        <dbReference type="PROSITE-ProRule" id="PRU00335"/>
    </source>
</evidence>
<dbReference type="InterPro" id="IPR001647">
    <property type="entry name" value="HTH_TetR"/>
</dbReference>
<dbReference type="AlphaFoldDB" id="A0A1M5D1K1"/>
<keyword evidence="1" id="KW-0805">Transcription regulation</keyword>
<dbReference type="PANTHER" id="PTHR30055:SF234">
    <property type="entry name" value="HTH-TYPE TRANSCRIPTIONAL REGULATOR BETI"/>
    <property type="match status" value="1"/>
</dbReference>
<accession>A0A1M5D1K1</accession>
<protein>
    <submittedName>
        <fullName evidence="6">Transcriptional regulator, TetR family</fullName>
    </submittedName>
</protein>
<keyword evidence="3" id="KW-0804">Transcription</keyword>
<dbReference type="PROSITE" id="PS50977">
    <property type="entry name" value="HTH_TETR_2"/>
    <property type="match status" value="1"/>
</dbReference>
<evidence type="ECO:0000256" key="2">
    <source>
        <dbReference type="ARBA" id="ARBA00023125"/>
    </source>
</evidence>
<evidence type="ECO:0000259" key="5">
    <source>
        <dbReference type="PROSITE" id="PS50977"/>
    </source>
</evidence>
<sequence length="233" mass="24640">MSEQSLRARKKALTRAHVLATAQRLFAERGFDAVTIADVAAAADVAVQTVFNHFATKEELYWSGRAPWVTGPADAVRERPAGVTPLGALCRHLVESMAGFAQRLGEPEGRCAVAALDRSPALQAAERELHHEAERLLADALEEALTEEPPAGLTTPPRLAARLVAATWLSVTRSLVLTLRDPLPEPADVPVLVAEVRATTGRLLSRMQADLEDAGVAGPGTAAGAVPGTLRAV</sequence>
<dbReference type="PANTHER" id="PTHR30055">
    <property type="entry name" value="HTH-TYPE TRANSCRIPTIONAL REGULATOR RUTR"/>
    <property type="match status" value="1"/>
</dbReference>
<dbReference type="InterPro" id="IPR009057">
    <property type="entry name" value="Homeodomain-like_sf"/>
</dbReference>
<organism evidence="6 7">
    <name type="scientific">Geodermatophilus nigrescens</name>
    <dbReference type="NCBI Taxonomy" id="1070870"/>
    <lineage>
        <taxon>Bacteria</taxon>
        <taxon>Bacillati</taxon>
        <taxon>Actinomycetota</taxon>
        <taxon>Actinomycetes</taxon>
        <taxon>Geodermatophilales</taxon>
        <taxon>Geodermatophilaceae</taxon>
        <taxon>Geodermatophilus</taxon>
    </lineage>
</organism>
<feature type="DNA-binding region" description="H-T-H motif" evidence="4">
    <location>
        <begin position="35"/>
        <end position="54"/>
    </location>
</feature>
<dbReference type="EMBL" id="FQVX01000001">
    <property type="protein sequence ID" value="SHF60888.1"/>
    <property type="molecule type" value="Genomic_DNA"/>
</dbReference>